<evidence type="ECO:0000256" key="1">
    <source>
        <dbReference type="ARBA" id="ARBA00009743"/>
    </source>
</evidence>
<dbReference type="eggNOG" id="COG1501">
    <property type="taxonomic scope" value="Bacteria"/>
</dbReference>
<dbReference type="EMBL" id="JGZU01000004">
    <property type="protein sequence ID" value="KFJ07456.1"/>
    <property type="molecule type" value="Genomic_DNA"/>
</dbReference>
<dbReference type="Proteomes" id="UP000029080">
    <property type="component" value="Unassembled WGS sequence"/>
</dbReference>
<dbReference type="PANTHER" id="PTHR11452">
    <property type="entry name" value="ALPHA-GALACTOSIDASE/ALPHA-N-ACETYLGALACTOSAMINIDASE"/>
    <property type="match status" value="1"/>
</dbReference>
<proteinExistence type="inferred from homology"/>
<evidence type="ECO:0000313" key="5">
    <source>
        <dbReference type="Proteomes" id="UP000029080"/>
    </source>
</evidence>
<dbReference type="InterPro" id="IPR017853">
    <property type="entry name" value="GH"/>
</dbReference>
<evidence type="ECO:0000256" key="2">
    <source>
        <dbReference type="ARBA" id="ARBA00022801"/>
    </source>
</evidence>
<keyword evidence="2 4" id="KW-0378">Hydrolase</keyword>
<protein>
    <submittedName>
        <fullName evidence="4">Alpha-galactosidase</fullName>
        <ecNumber evidence="4">3.2.1.22</ecNumber>
    </submittedName>
</protein>
<evidence type="ECO:0000256" key="3">
    <source>
        <dbReference type="ARBA" id="ARBA00023295"/>
    </source>
</evidence>
<gene>
    <name evidence="4" type="ORF">BITS_0701</name>
</gene>
<organism evidence="4 5">
    <name type="scientific">Bifidobacterium tsurumiense</name>
    <dbReference type="NCBI Taxonomy" id="356829"/>
    <lineage>
        <taxon>Bacteria</taxon>
        <taxon>Bacillati</taxon>
        <taxon>Actinomycetota</taxon>
        <taxon>Actinomycetes</taxon>
        <taxon>Bifidobacteriales</taxon>
        <taxon>Bifidobacteriaceae</taxon>
        <taxon>Bifidobacterium</taxon>
    </lineage>
</organism>
<sequence>MQAWRPPMGWNSWDSYGTTVTEQEVLNNARFMAEHLLKAGWDTLVIDIDWYDPTARSHGYNADAPLILDEYGRQLPDPERFPSAANGQGFTALANKIHEMGLKLGLHVMRGIPRLAVERNLPVLGTGFHAQDIADLQHVCVWNPDNYGLNQTHPGAQAWYDAQLDLFASWGVDFLKVDDMQTPFHSEEIAAYHRAIEKAERQYGHTIDLSLSPGGWVSTQYVDFLRENAQMWRISDDLWDRWEDIYQQFARMARWAPLQTTGHWADADMLPLGHIGLRAERGDDRQSKLTLDESKSLLALWCMGRSPLMVGGDLPTSQDETIALLANPALREVTAGSSENGEIVRERIFGTWGDESTYRGELIVWKAKAVDWADGTQTAHPGGWYAALFWTGEDAYELGNTIELQSVVGIEAASKSKWTLSDMFSSMPGKPTDARLEGEGSDCVIRGTIPPHGVIWVALDPQ</sequence>
<dbReference type="InterPro" id="IPR002241">
    <property type="entry name" value="Glyco_hydro_27"/>
</dbReference>
<name>A0A087EI55_9BIFI</name>
<evidence type="ECO:0000313" key="4">
    <source>
        <dbReference type="EMBL" id="KFJ07456.1"/>
    </source>
</evidence>
<dbReference type="GO" id="GO:0005975">
    <property type="term" value="P:carbohydrate metabolic process"/>
    <property type="evidence" value="ECO:0007669"/>
    <property type="project" value="InterPro"/>
</dbReference>
<dbReference type="Gene3D" id="3.20.20.70">
    <property type="entry name" value="Aldolase class I"/>
    <property type="match status" value="1"/>
</dbReference>
<dbReference type="EC" id="3.2.1.22" evidence="4"/>
<dbReference type="PANTHER" id="PTHR11452:SF42">
    <property type="entry name" value="ALPHA-GALACTOSIDASE"/>
    <property type="match status" value="1"/>
</dbReference>
<dbReference type="STRING" id="356829.BITS_0701"/>
<keyword evidence="3 4" id="KW-0326">Glycosidase</keyword>
<comment type="caution">
    <text evidence="4">The sequence shown here is derived from an EMBL/GenBank/DDBJ whole genome shotgun (WGS) entry which is preliminary data.</text>
</comment>
<dbReference type="GO" id="GO:0004557">
    <property type="term" value="F:alpha-galactosidase activity"/>
    <property type="evidence" value="ECO:0007669"/>
    <property type="project" value="UniProtKB-EC"/>
</dbReference>
<reference evidence="4 5" key="1">
    <citation type="submission" date="2014-03" db="EMBL/GenBank/DDBJ databases">
        <title>Genomics of Bifidobacteria.</title>
        <authorList>
            <person name="Ventura M."/>
            <person name="Milani C."/>
            <person name="Lugli G.A."/>
        </authorList>
    </citation>
    <scope>NUCLEOTIDE SEQUENCE [LARGE SCALE GENOMIC DNA]</scope>
    <source>
        <strain evidence="4 5">JCM 13495</strain>
    </source>
</reference>
<comment type="similarity">
    <text evidence="1">Belongs to the glycosyl hydrolase 27 family.</text>
</comment>
<accession>A0A087EI55</accession>
<dbReference type="AlphaFoldDB" id="A0A087EI55"/>
<dbReference type="InterPro" id="IPR013785">
    <property type="entry name" value="Aldolase_TIM"/>
</dbReference>
<dbReference type="SUPFAM" id="SSF51445">
    <property type="entry name" value="(Trans)glycosidases"/>
    <property type="match status" value="1"/>
</dbReference>
<dbReference type="Pfam" id="PF16499">
    <property type="entry name" value="Melibiase_2"/>
    <property type="match status" value="1"/>
</dbReference>
<keyword evidence="5" id="KW-1185">Reference proteome</keyword>
<dbReference type="CDD" id="cd14792">
    <property type="entry name" value="GH27"/>
    <property type="match status" value="1"/>
</dbReference>